<name>A0A5C3FXE4_PSEA2</name>
<evidence type="ECO:0000313" key="2">
    <source>
        <dbReference type="EMBL" id="SPO48311.1"/>
    </source>
</evidence>
<reference evidence="2" key="1">
    <citation type="submission" date="2018-03" db="EMBL/GenBank/DDBJ databases">
        <authorList>
            <person name="Guldener U."/>
        </authorList>
    </citation>
    <scope>NUCLEOTIDE SEQUENCE [LARGE SCALE GENOMIC DNA]</scope>
    <source>
        <strain evidence="2">ATCC34888</strain>
    </source>
</reference>
<feature type="compositionally biased region" description="Basic residues" evidence="1">
    <location>
        <begin position="35"/>
        <end position="51"/>
    </location>
</feature>
<proteinExistence type="predicted"/>
<evidence type="ECO:0000313" key="3">
    <source>
        <dbReference type="Proteomes" id="UP000325008"/>
    </source>
</evidence>
<feature type="region of interest" description="Disordered" evidence="1">
    <location>
        <begin position="35"/>
        <end position="78"/>
    </location>
</feature>
<feature type="compositionally biased region" description="Basic and acidic residues" evidence="1">
    <location>
        <begin position="52"/>
        <end position="65"/>
    </location>
</feature>
<accession>A0A5C3FXE4</accession>
<comment type="caution">
    <text evidence="2">The sequence shown here is derived from an EMBL/GenBank/DDBJ whole genome shotgun (WGS) entry which is preliminary data.</text>
</comment>
<dbReference type="EMBL" id="OOIQ01000018">
    <property type="protein sequence ID" value="SPO48311.1"/>
    <property type="molecule type" value="Genomic_DNA"/>
</dbReference>
<dbReference type="Proteomes" id="UP000325008">
    <property type="component" value="Unassembled WGS sequence"/>
</dbReference>
<gene>
    <name evidence="2" type="ORF">PSANT_06000</name>
</gene>
<protein>
    <submittedName>
        <fullName evidence="2">Uncharacterized protein</fullName>
    </submittedName>
</protein>
<evidence type="ECO:0000256" key="1">
    <source>
        <dbReference type="SAM" id="MobiDB-lite"/>
    </source>
</evidence>
<dbReference type="AlphaFoldDB" id="A0A5C3FXE4"/>
<sequence>MCTDAVSDVPTAHRAIETRHWPCIGVDPGHIRRAGFSKARRSRRSSHSRHTHQGDRRRQGLKDVTEAVSPSHCSTTPIDDADNIVQAAQSFLSDTSQVKRGSGKICSYADREDRGVCSVIGRSSCFGSHTGSQAHAYARAAECRATSRLPSVVRVGPVKLVKFGRLTALG</sequence>
<organism evidence="2 3">
    <name type="scientific">Pseudozyma antarctica</name>
    <name type="common">Yeast</name>
    <name type="synonym">Candida antarctica</name>
    <dbReference type="NCBI Taxonomy" id="84753"/>
    <lineage>
        <taxon>Eukaryota</taxon>
        <taxon>Fungi</taxon>
        <taxon>Dikarya</taxon>
        <taxon>Basidiomycota</taxon>
        <taxon>Ustilaginomycotina</taxon>
        <taxon>Ustilaginomycetes</taxon>
        <taxon>Ustilaginales</taxon>
        <taxon>Ustilaginaceae</taxon>
        <taxon>Moesziomyces</taxon>
    </lineage>
</organism>
<keyword evidence="3" id="KW-1185">Reference proteome</keyword>